<dbReference type="VEuPathDB" id="CryptoDB:CmeUKMEL1_17640"/>
<evidence type="ECO:0000313" key="3">
    <source>
        <dbReference type="Proteomes" id="UP000236928"/>
    </source>
</evidence>
<name>A0A2P4Z608_9CRYT</name>
<dbReference type="EMBL" id="JIBK01000052">
    <property type="protein sequence ID" value="POM85482.1"/>
    <property type="molecule type" value="Genomic_DNA"/>
</dbReference>
<evidence type="ECO:0000256" key="1">
    <source>
        <dbReference type="SAM" id="Phobius"/>
    </source>
</evidence>
<protein>
    <submittedName>
        <fullName evidence="2">Putative integral membrane protein</fullName>
    </submittedName>
</protein>
<keyword evidence="1" id="KW-0812">Transmembrane</keyword>
<dbReference type="OrthoDB" id="10399165at2759"/>
<sequence>MGTIYKEALLDMKNKDINTYTNINNNSGKNSSNCKGSLMDIKNPLNTSENNRKFDKDNSIVCECKIMNKCIPFKDCYVLAWITTTLMLIIIIIIGYTLQYLSLIPHEYLSGRNNSRENKLCGILLTNSELVEPVNPNN</sequence>
<comment type="caution">
    <text evidence="2">The sequence shown here is derived from an EMBL/GenBank/DDBJ whole genome shotgun (WGS) entry which is preliminary data.</text>
</comment>
<feature type="transmembrane region" description="Helical" evidence="1">
    <location>
        <begin position="76"/>
        <end position="98"/>
    </location>
</feature>
<dbReference type="AlphaFoldDB" id="A0A2P4Z608"/>
<dbReference type="Proteomes" id="UP000236928">
    <property type="component" value="Unassembled WGS sequence"/>
</dbReference>
<reference evidence="2 3" key="1">
    <citation type="submission" date="2014-04" db="EMBL/GenBank/DDBJ databases">
        <title>Comparative Genomics of Cryptosporidium Species.</title>
        <authorList>
            <person name="Silva J.C."/>
            <person name="Su Q."/>
            <person name="Chalmers R."/>
            <person name="Chibucos M.C."/>
            <person name="Elwin K."/>
            <person name="Godinez A."/>
            <person name="Guo F."/>
            <person name="Huynh K."/>
            <person name="Orvis J."/>
            <person name="Ott S."/>
            <person name="Sadzewicz L."/>
            <person name="Sengamalay N."/>
            <person name="Shetty A."/>
            <person name="Sun M."/>
            <person name="Tallon L."/>
            <person name="Xiao L."/>
            <person name="Zhang H."/>
            <person name="Fraser C.M."/>
            <person name="Zhu G."/>
            <person name="Kissinger J."/>
            <person name="Widmer G."/>
        </authorList>
    </citation>
    <scope>NUCLEOTIDE SEQUENCE [LARGE SCALE GENOMIC DNA]</scope>
    <source>
        <strain evidence="2 3">UKMEL1</strain>
    </source>
</reference>
<accession>A0A2P4Z608</accession>
<keyword evidence="3" id="KW-1185">Reference proteome</keyword>
<evidence type="ECO:0000313" key="2">
    <source>
        <dbReference type="EMBL" id="POM85482.1"/>
    </source>
</evidence>
<keyword evidence="1" id="KW-0472">Membrane</keyword>
<keyword evidence="1" id="KW-1133">Transmembrane helix</keyword>
<proteinExistence type="predicted"/>
<organism evidence="2 3">
    <name type="scientific">Cryptosporidium meleagridis</name>
    <dbReference type="NCBI Taxonomy" id="93969"/>
    <lineage>
        <taxon>Eukaryota</taxon>
        <taxon>Sar</taxon>
        <taxon>Alveolata</taxon>
        <taxon>Apicomplexa</taxon>
        <taxon>Conoidasida</taxon>
        <taxon>Coccidia</taxon>
        <taxon>Eucoccidiorida</taxon>
        <taxon>Eimeriorina</taxon>
        <taxon>Cryptosporidiidae</taxon>
        <taxon>Cryptosporidium</taxon>
    </lineage>
</organism>
<gene>
    <name evidence="2" type="ORF">CmeUKMEL1_17640</name>
</gene>